<gene>
    <name evidence="1" type="ORF">FUAX_53660</name>
</gene>
<name>A0AAU9DER8_9BACT</name>
<sequence>MWTGFAFAKALGGVSRASRLRAEGGWRPMSPELAEGVAGLVCPFPEGCGGTDKHEATYLPEAFIEIADARPTTQASLTLALAGPAAGRYGVTGL</sequence>
<proteinExistence type="predicted"/>
<geneLocation type="plasmid" evidence="1 2">
    <name>pFA8</name>
</geneLocation>
<dbReference type="KEGG" id="fax:FUAX_53660"/>
<keyword evidence="1" id="KW-0614">Plasmid</keyword>
<protein>
    <submittedName>
        <fullName evidence="1">Uncharacterized protein</fullName>
    </submittedName>
</protein>
<evidence type="ECO:0000313" key="1">
    <source>
        <dbReference type="EMBL" id="BDD12934.1"/>
    </source>
</evidence>
<evidence type="ECO:0000313" key="2">
    <source>
        <dbReference type="Proteomes" id="UP001348817"/>
    </source>
</evidence>
<keyword evidence="2" id="KW-1185">Reference proteome</keyword>
<accession>A0AAU9DER8</accession>
<dbReference type="Proteomes" id="UP001348817">
    <property type="component" value="Plasmid pFA8"/>
</dbReference>
<dbReference type="AlphaFoldDB" id="A0AAU9DER8"/>
<organism evidence="1 2">
    <name type="scientific">Fulvitalea axinellae</name>
    <dbReference type="NCBI Taxonomy" id="1182444"/>
    <lineage>
        <taxon>Bacteria</taxon>
        <taxon>Pseudomonadati</taxon>
        <taxon>Bacteroidota</taxon>
        <taxon>Cytophagia</taxon>
        <taxon>Cytophagales</taxon>
        <taxon>Persicobacteraceae</taxon>
        <taxon>Fulvitalea</taxon>
    </lineage>
</organism>
<dbReference type="EMBL" id="AP025322">
    <property type="protein sequence ID" value="BDD12934.1"/>
    <property type="molecule type" value="Genomic_DNA"/>
</dbReference>
<reference evidence="1 2" key="1">
    <citation type="submission" date="2021-12" db="EMBL/GenBank/DDBJ databases">
        <title>Genome sequencing of bacteria with rrn-lacking chromosome and rrn-plasmid.</title>
        <authorList>
            <person name="Anda M."/>
            <person name="Iwasaki W."/>
        </authorList>
    </citation>
    <scope>NUCLEOTIDE SEQUENCE [LARGE SCALE GENOMIC DNA]</scope>
    <source>
        <strain evidence="1 2">DSM 100852</strain>
        <plasmid evidence="1 2">pFA8</plasmid>
    </source>
</reference>